<keyword evidence="6" id="KW-0418">Kinase</keyword>
<dbReference type="InterPro" id="IPR003018">
    <property type="entry name" value="GAF"/>
</dbReference>
<dbReference type="SMART" id="SM00331">
    <property type="entry name" value="PP2C_SIG"/>
    <property type="match status" value="1"/>
</dbReference>
<evidence type="ECO:0000256" key="6">
    <source>
        <dbReference type="ARBA" id="ARBA00022777"/>
    </source>
</evidence>
<dbReference type="PANTHER" id="PTHR43156:SF2">
    <property type="entry name" value="STAGE II SPORULATION PROTEIN E"/>
    <property type="match status" value="1"/>
</dbReference>
<dbReference type="GO" id="GO:0005524">
    <property type="term" value="F:ATP binding"/>
    <property type="evidence" value="ECO:0007669"/>
    <property type="project" value="UniProtKB-KW"/>
</dbReference>
<dbReference type="Pfam" id="PF13185">
    <property type="entry name" value="GAF_2"/>
    <property type="match status" value="1"/>
</dbReference>
<dbReference type="RefSeq" id="WP_245796241.1">
    <property type="nucleotide sequence ID" value="NZ_FONG01000014.1"/>
</dbReference>
<gene>
    <name evidence="18" type="ORF">SAMN05216251_114179</name>
</gene>
<evidence type="ECO:0000256" key="14">
    <source>
        <dbReference type="ARBA" id="ARBA00075117"/>
    </source>
</evidence>
<dbReference type="AlphaFoldDB" id="A0A1I2IW19"/>
<dbReference type="PANTHER" id="PTHR43156">
    <property type="entry name" value="STAGE II SPORULATION PROTEIN E-RELATED"/>
    <property type="match status" value="1"/>
</dbReference>
<keyword evidence="11" id="KW-0464">Manganese</keyword>
<evidence type="ECO:0000256" key="4">
    <source>
        <dbReference type="ARBA" id="ARBA00022723"/>
    </source>
</evidence>
<reference evidence="19" key="1">
    <citation type="submission" date="2016-10" db="EMBL/GenBank/DDBJ databases">
        <authorList>
            <person name="Varghese N."/>
            <person name="Submissions S."/>
        </authorList>
    </citation>
    <scope>NUCLEOTIDE SEQUENCE [LARGE SCALE GENOMIC DNA]</scope>
    <source>
        <strain evidence="19">CGMCC 4.3510</strain>
    </source>
</reference>
<dbReference type="GO" id="GO:0046872">
    <property type="term" value="F:metal ion binding"/>
    <property type="evidence" value="ECO:0007669"/>
    <property type="project" value="UniProtKB-KW"/>
</dbReference>
<protein>
    <recommendedName>
        <fullName evidence="1">protein-serine/threonine phosphatase</fullName>
        <ecNumber evidence="1">3.1.3.16</ecNumber>
    </recommendedName>
    <alternativeName>
        <fullName evidence="15">Protein-serine/threonine phosphatase</fullName>
    </alternativeName>
    <alternativeName>
        <fullName evidence="14">Serine/threonine-protein kinase</fullName>
    </alternativeName>
</protein>
<evidence type="ECO:0000256" key="13">
    <source>
        <dbReference type="ARBA" id="ARBA00056274"/>
    </source>
</evidence>
<evidence type="ECO:0000313" key="18">
    <source>
        <dbReference type="EMBL" id="SFF45177.1"/>
    </source>
</evidence>
<feature type="domain" description="PPM-type phosphatase" evidence="17">
    <location>
        <begin position="228"/>
        <end position="441"/>
    </location>
</feature>
<comment type="catalytic activity">
    <reaction evidence="12">
        <text>O-phospho-L-seryl-[protein] + H2O = L-seryl-[protein] + phosphate</text>
        <dbReference type="Rhea" id="RHEA:20629"/>
        <dbReference type="Rhea" id="RHEA-COMP:9863"/>
        <dbReference type="Rhea" id="RHEA-COMP:11604"/>
        <dbReference type="ChEBI" id="CHEBI:15377"/>
        <dbReference type="ChEBI" id="CHEBI:29999"/>
        <dbReference type="ChEBI" id="CHEBI:43474"/>
        <dbReference type="ChEBI" id="CHEBI:83421"/>
        <dbReference type="EC" id="3.1.3.16"/>
    </reaction>
</comment>
<dbReference type="Pfam" id="PF07228">
    <property type="entry name" value="SpoIIE"/>
    <property type="match status" value="1"/>
</dbReference>
<evidence type="ECO:0000259" key="16">
    <source>
        <dbReference type="SMART" id="SM00065"/>
    </source>
</evidence>
<dbReference type="SUPFAM" id="SSF81606">
    <property type="entry name" value="PP2C-like"/>
    <property type="match status" value="1"/>
</dbReference>
<evidence type="ECO:0000256" key="3">
    <source>
        <dbReference type="ARBA" id="ARBA00022679"/>
    </source>
</evidence>
<evidence type="ECO:0000256" key="5">
    <source>
        <dbReference type="ARBA" id="ARBA00022741"/>
    </source>
</evidence>
<sequence>MGSDSAGTGPGEVEVLLAAAPASPGLRADHARLALLDEATERIGTTLDPATTCGELARFVVPRFAGRAAVEILPSDAVPAGLTLGAGPPRTRRVAVRADPAPYDGADDDNGHVPDGAWIRHLPGCPTGRCLTGGRAVTDTRAAADWPCEGGGAPRLVVPLRARGQLIGALSLHRSAEHGPFTAADTALVQAVADRASRGIDNARRHALARDLTMELQRALLAEPGSPHANLELASRYLPLGSSAMVGGDWFEAIRLSFGRTLLVIGDVMGHGLDAAVDMNAYRSMLRYVAGTELPPHRILRQLDRVTALSDATRPATCLLALVDPVRHRVTLAAAGHLPPALLGPAGPARPLDVPTGPPLGTGLGDYRAVVHRLDPGQVLLLYTDGLVERRGEDIDTSLARLTRLRRGLSEESLDDLLDHVLATVPPASPDDDIALLAART</sequence>
<evidence type="ECO:0000259" key="17">
    <source>
        <dbReference type="SMART" id="SM00331"/>
    </source>
</evidence>
<dbReference type="Gene3D" id="3.60.40.10">
    <property type="entry name" value="PPM-type phosphatase domain"/>
    <property type="match status" value="1"/>
</dbReference>
<dbReference type="InterPro" id="IPR029016">
    <property type="entry name" value="GAF-like_dom_sf"/>
</dbReference>
<organism evidence="18 19">
    <name type="scientific">Actinacidiphila alni</name>
    <dbReference type="NCBI Taxonomy" id="380248"/>
    <lineage>
        <taxon>Bacteria</taxon>
        <taxon>Bacillati</taxon>
        <taxon>Actinomycetota</taxon>
        <taxon>Actinomycetes</taxon>
        <taxon>Kitasatosporales</taxon>
        <taxon>Streptomycetaceae</taxon>
        <taxon>Actinacidiphila</taxon>
    </lineage>
</organism>
<evidence type="ECO:0000256" key="10">
    <source>
        <dbReference type="ARBA" id="ARBA00022912"/>
    </source>
</evidence>
<dbReference type="FunFam" id="3.60.40.10:FF:000005">
    <property type="entry name" value="Serine/threonine protein phosphatase"/>
    <property type="match status" value="1"/>
</dbReference>
<evidence type="ECO:0000256" key="15">
    <source>
        <dbReference type="ARBA" id="ARBA00081350"/>
    </source>
</evidence>
<comment type="function">
    <text evidence="13">Primarily acts as an independent SigF regulator that is sensitive to the osmosensory signal, mediating the cross talk of PknD with the SigF regulon. Possesses both phosphatase and kinase activities. The kinase domain functions as a classic anti-sigma factor-like kinase to phosphorylate the anti-anti-sigma factor domain at the canonical regulatory site, and the phosphatase domain antagonizes this activity.</text>
</comment>
<keyword evidence="19" id="KW-1185">Reference proteome</keyword>
<keyword evidence="8" id="KW-0067">ATP-binding</keyword>
<dbReference type="InterPro" id="IPR001932">
    <property type="entry name" value="PPM-type_phosphatase-like_dom"/>
</dbReference>
<dbReference type="Gene3D" id="3.30.450.40">
    <property type="match status" value="1"/>
</dbReference>
<dbReference type="SUPFAM" id="SSF55781">
    <property type="entry name" value="GAF domain-like"/>
    <property type="match status" value="1"/>
</dbReference>
<keyword evidence="4" id="KW-0479">Metal-binding</keyword>
<dbReference type="InterPro" id="IPR036457">
    <property type="entry name" value="PPM-type-like_dom_sf"/>
</dbReference>
<keyword evidence="5" id="KW-0547">Nucleotide-binding</keyword>
<feature type="domain" description="GAF" evidence="16">
    <location>
        <begin position="48"/>
        <end position="210"/>
    </location>
</feature>
<accession>A0A1I2IW19</accession>
<keyword evidence="9" id="KW-0460">Magnesium</keyword>
<dbReference type="EMBL" id="FONG01000014">
    <property type="protein sequence ID" value="SFF45177.1"/>
    <property type="molecule type" value="Genomic_DNA"/>
</dbReference>
<dbReference type="InterPro" id="IPR052016">
    <property type="entry name" value="Bact_Sigma-Reg"/>
</dbReference>
<keyword evidence="3" id="KW-0808">Transferase</keyword>
<dbReference type="Proteomes" id="UP000199323">
    <property type="component" value="Unassembled WGS sequence"/>
</dbReference>
<dbReference type="GO" id="GO:0004722">
    <property type="term" value="F:protein serine/threonine phosphatase activity"/>
    <property type="evidence" value="ECO:0007669"/>
    <property type="project" value="UniProtKB-EC"/>
</dbReference>
<keyword evidence="7" id="KW-0378">Hydrolase</keyword>
<evidence type="ECO:0000313" key="19">
    <source>
        <dbReference type="Proteomes" id="UP000199323"/>
    </source>
</evidence>
<evidence type="ECO:0000256" key="8">
    <source>
        <dbReference type="ARBA" id="ARBA00022840"/>
    </source>
</evidence>
<dbReference type="SMART" id="SM00065">
    <property type="entry name" value="GAF"/>
    <property type="match status" value="1"/>
</dbReference>
<name>A0A1I2IW19_9ACTN</name>
<evidence type="ECO:0000256" key="7">
    <source>
        <dbReference type="ARBA" id="ARBA00022801"/>
    </source>
</evidence>
<keyword evidence="2" id="KW-0597">Phosphoprotein</keyword>
<dbReference type="GO" id="GO:0016301">
    <property type="term" value="F:kinase activity"/>
    <property type="evidence" value="ECO:0007669"/>
    <property type="project" value="UniProtKB-KW"/>
</dbReference>
<evidence type="ECO:0000256" key="1">
    <source>
        <dbReference type="ARBA" id="ARBA00013081"/>
    </source>
</evidence>
<evidence type="ECO:0000256" key="2">
    <source>
        <dbReference type="ARBA" id="ARBA00022553"/>
    </source>
</evidence>
<dbReference type="STRING" id="380248.SAMN05216251_114179"/>
<dbReference type="EC" id="3.1.3.16" evidence="1"/>
<evidence type="ECO:0000256" key="9">
    <source>
        <dbReference type="ARBA" id="ARBA00022842"/>
    </source>
</evidence>
<proteinExistence type="predicted"/>
<keyword evidence="10" id="KW-0904">Protein phosphatase</keyword>
<evidence type="ECO:0000256" key="11">
    <source>
        <dbReference type="ARBA" id="ARBA00023211"/>
    </source>
</evidence>
<evidence type="ECO:0000256" key="12">
    <source>
        <dbReference type="ARBA" id="ARBA00047761"/>
    </source>
</evidence>